<keyword evidence="1" id="KW-0472">Membrane</keyword>
<dbReference type="InterPro" id="IPR002523">
    <property type="entry name" value="MgTranspt_CorA/ZnTranspt_ZntB"/>
</dbReference>
<keyword evidence="1" id="KW-1133">Transmembrane helix</keyword>
<evidence type="ECO:0000313" key="3">
    <source>
        <dbReference type="Proteomes" id="UP001175000"/>
    </source>
</evidence>
<keyword evidence="3" id="KW-1185">Reference proteome</keyword>
<protein>
    <submittedName>
        <fullName evidence="2">Uncharacterized protein</fullName>
    </submittedName>
</protein>
<dbReference type="Proteomes" id="UP001175000">
    <property type="component" value="Unassembled WGS sequence"/>
</dbReference>
<dbReference type="AlphaFoldDB" id="A0AA40BZS8"/>
<accession>A0AA40BZS8</accession>
<proteinExistence type="predicted"/>
<keyword evidence="1" id="KW-0812">Transmembrane</keyword>
<evidence type="ECO:0000256" key="1">
    <source>
        <dbReference type="SAM" id="Phobius"/>
    </source>
</evidence>
<dbReference type="Pfam" id="PF01544">
    <property type="entry name" value="CorA"/>
    <property type="match status" value="1"/>
</dbReference>
<dbReference type="GO" id="GO:0046873">
    <property type="term" value="F:metal ion transmembrane transporter activity"/>
    <property type="evidence" value="ECO:0007669"/>
    <property type="project" value="InterPro"/>
</dbReference>
<comment type="caution">
    <text evidence="2">The sequence shown here is derived from an EMBL/GenBank/DDBJ whole genome shotgun (WGS) entry which is preliminary data.</text>
</comment>
<gene>
    <name evidence="2" type="ORF">B0T14DRAFT_566335</name>
</gene>
<dbReference type="Gene3D" id="1.20.58.340">
    <property type="entry name" value="Magnesium transport protein CorA, transmembrane region"/>
    <property type="match status" value="1"/>
</dbReference>
<dbReference type="EMBL" id="JAULSU010000004">
    <property type="protein sequence ID" value="KAK0619489.1"/>
    <property type="molecule type" value="Genomic_DNA"/>
</dbReference>
<name>A0AA40BZS8_9PEZI</name>
<organism evidence="2 3">
    <name type="scientific">Immersiella caudata</name>
    <dbReference type="NCBI Taxonomy" id="314043"/>
    <lineage>
        <taxon>Eukaryota</taxon>
        <taxon>Fungi</taxon>
        <taxon>Dikarya</taxon>
        <taxon>Ascomycota</taxon>
        <taxon>Pezizomycotina</taxon>
        <taxon>Sordariomycetes</taxon>
        <taxon>Sordariomycetidae</taxon>
        <taxon>Sordariales</taxon>
        <taxon>Lasiosphaeriaceae</taxon>
        <taxon>Immersiella</taxon>
    </lineage>
</organism>
<dbReference type="GO" id="GO:0016020">
    <property type="term" value="C:membrane"/>
    <property type="evidence" value="ECO:0007669"/>
    <property type="project" value="InterPro"/>
</dbReference>
<sequence length="681" mass="77463">MAEHQHDQSRTDQTETETERVFVVETVETVGTIATVIATCNPTPVQVPAETPPPSPGAITTEFDPAIVHYDEDRAISYQFRQLEMPGDSTLASKAWKDIFLPIKTASPFKTDPPEPKVYIASLVNLPRIGRLNRVLTWSFEKSAIDRGTYVDFDEYGYDQSGYPCLISGAELGRRRSNQPRPETARGYVPRRQIDESLFKRAENSPSPAFPWARQRFGREWIFGVNGSHDEGVLAFVVLQFCRDEDFSEAPGSYDPSNMARRKFAQRFLAYFAGCWEPSRYPWRSSDDRWTGLARFNKSWWEDLLFQFHMRVFTTQTRPWPNNPGHALVRDWGTLLVPGEKNDLDLRELRFSVAMKATWKMNLPIFTMVIIADKSAASRFQDLGDLGDADKWMAANIRPSLRLAGVAAFAFRIRSLLTVWEASWSDLLQGIERVLTTELASVLSPSARGASMFVENNLQLAEFYFSVLQILRIAASWIQESMDDLGRTVDHIEWLCYDSSPAGASSDSTLNYDQDPTVEVFRQNWESVKTHHRRLGDALLKRIEKKQEQVKGLQDGLFNAISVNEATKTTQLNHFILVFTIVTVFYLPLSFVTGFFDAGLFDWSYLGKTSSFAATIVSVAGLTYLLSGFSIWIIQDPGLRDSFRSGWMTLKNFLAGLRRRVSFGRHRRKSSEDTEQPEKVD</sequence>
<reference evidence="2" key="1">
    <citation type="submission" date="2023-06" db="EMBL/GenBank/DDBJ databases">
        <title>Genome-scale phylogeny and comparative genomics of the fungal order Sordariales.</title>
        <authorList>
            <consortium name="Lawrence Berkeley National Laboratory"/>
            <person name="Hensen N."/>
            <person name="Bonometti L."/>
            <person name="Westerberg I."/>
            <person name="Brannstrom I.O."/>
            <person name="Guillou S."/>
            <person name="Cros-Aarteil S."/>
            <person name="Calhoun S."/>
            <person name="Haridas S."/>
            <person name="Kuo A."/>
            <person name="Mondo S."/>
            <person name="Pangilinan J."/>
            <person name="Riley R."/>
            <person name="Labutti K."/>
            <person name="Andreopoulos B."/>
            <person name="Lipzen A."/>
            <person name="Chen C."/>
            <person name="Yanf M."/>
            <person name="Daum C."/>
            <person name="Ng V."/>
            <person name="Clum A."/>
            <person name="Steindorff A."/>
            <person name="Ohm R."/>
            <person name="Martin F."/>
            <person name="Silar P."/>
            <person name="Natvig D."/>
            <person name="Lalanne C."/>
            <person name="Gautier V."/>
            <person name="Ament-Velasquez S.L."/>
            <person name="Kruys A."/>
            <person name="Hutchinson M.I."/>
            <person name="Powell A.J."/>
            <person name="Barry K."/>
            <person name="Miller A.N."/>
            <person name="Grigoriev I.V."/>
            <person name="Debuchy R."/>
            <person name="Gladieux P."/>
            <person name="Thoren M.H."/>
            <person name="Johannesson H."/>
        </authorList>
    </citation>
    <scope>NUCLEOTIDE SEQUENCE</scope>
    <source>
        <strain evidence="2">CBS 606.72</strain>
    </source>
</reference>
<feature type="transmembrane region" description="Helical" evidence="1">
    <location>
        <begin position="575"/>
        <end position="600"/>
    </location>
</feature>
<feature type="transmembrane region" description="Helical" evidence="1">
    <location>
        <begin position="612"/>
        <end position="634"/>
    </location>
</feature>
<evidence type="ECO:0000313" key="2">
    <source>
        <dbReference type="EMBL" id="KAK0619489.1"/>
    </source>
</evidence>